<reference evidence="9 10" key="1">
    <citation type="submission" date="2024-03" db="EMBL/GenBank/DDBJ databases">
        <title>The genome assembly and annotation of the cricket Gryllus longicercus Weissman &amp; Gray.</title>
        <authorList>
            <person name="Szrajer S."/>
            <person name="Gray D."/>
            <person name="Ylla G."/>
        </authorList>
    </citation>
    <scope>NUCLEOTIDE SEQUENCE [LARGE SCALE GENOMIC DNA]</scope>
    <source>
        <strain evidence="9">DAG 2021-001</strain>
        <tissue evidence="9">Whole body minus gut</tissue>
    </source>
</reference>
<evidence type="ECO:0000313" key="10">
    <source>
        <dbReference type="Proteomes" id="UP001378592"/>
    </source>
</evidence>
<keyword evidence="10" id="KW-1185">Reference proteome</keyword>
<feature type="signal peptide" evidence="7">
    <location>
        <begin position="1"/>
        <end position="21"/>
    </location>
</feature>
<keyword evidence="7" id="KW-0732">Signal</keyword>
<dbReference type="Pfam" id="PF00089">
    <property type="entry name" value="Trypsin"/>
    <property type="match status" value="1"/>
</dbReference>
<dbReference type="SMART" id="SM00020">
    <property type="entry name" value="Tryp_SPc"/>
    <property type="match status" value="1"/>
</dbReference>
<dbReference type="SUPFAM" id="SSF50494">
    <property type="entry name" value="Trypsin-like serine proteases"/>
    <property type="match status" value="1"/>
</dbReference>
<comment type="caution">
    <text evidence="9">The sequence shown here is derived from an EMBL/GenBank/DDBJ whole genome shotgun (WGS) entry which is preliminary data.</text>
</comment>
<dbReference type="InterPro" id="IPR043504">
    <property type="entry name" value="Peptidase_S1_PA_chymotrypsin"/>
</dbReference>
<dbReference type="PANTHER" id="PTHR24276">
    <property type="entry name" value="POLYSERASE-RELATED"/>
    <property type="match status" value="1"/>
</dbReference>
<dbReference type="PROSITE" id="PS00135">
    <property type="entry name" value="TRYPSIN_SER"/>
    <property type="match status" value="1"/>
</dbReference>
<dbReference type="GO" id="GO:0004252">
    <property type="term" value="F:serine-type endopeptidase activity"/>
    <property type="evidence" value="ECO:0007669"/>
    <property type="project" value="InterPro"/>
</dbReference>
<organism evidence="9 10">
    <name type="scientific">Gryllus longicercus</name>
    <dbReference type="NCBI Taxonomy" id="2509291"/>
    <lineage>
        <taxon>Eukaryota</taxon>
        <taxon>Metazoa</taxon>
        <taxon>Ecdysozoa</taxon>
        <taxon>Arthropoda</taxon>
        <taxon>Hexapoda</taxon>
        <taxon>Insecta</taxon>
        <taxon>Pterygota</taxon>
        <taxon>Neoptera</taxon>
        <taxon>Polyneoptera</taxon>
        <taxon>Orthoptera</taxon>
        <taxon>Ensifera</taxon>
        <taxon>Gryllidea</taxon>
        <taxon>Grylloidea</taxon>
        <taxon>Gryllidae</taxon>
        <taxon>Gryllinae</taxon>
        <taxon>Gryllus</taxon>
    </lineage>
</organism>
<dbReference type="InterPro" id="IPR001314">
    <property type="entry name" value="Peptidase_S1A"/>
</dbReference>
<dbReference type="CDD" id="cd00190">
    <property type="entry name" value="Tryp_SPc"/>
    <property type="match status" value="1"/>
</dbReference>
<dbReference type="PROSITE" id="PS00134">
    <property type="entry name" value="TRYPSIN_HIS"/>
    <property type="match status" value="1"/>
</dbReference>
<dbReference type="GO" id="GO:0006508">
    <property type="term" value="P:proteolysis"/>
    <property type="evidence" value="ECO:0007669"/>
    <property type="project" value="UniProtKB-KW"/>
</dbReference>
<keyword evidence="4 6" id="KW-0720">Serine protease</keyword>
<dbReference type="InterPro" id="IPR050430">
    <property type="entry name" value="Peptidase_S1"/>
</dbReference>
<keyword evidence="3 6" id="KW-0378">Hydrolase</keyword>
<evidence type="ECO:0000256" key="4">
    <source>
        <dbReference type="ARBA" id="ARBA00022825"/>
    </source>
</evidence>
<evidence type="ECO:0000313" key="9">
    <source>
        <dbReference type="EMBL" id="KAK7789494.1"/>
    </source>
</evidence>
<accession>A0AAN9V538</accession>
<dbReference type="AlphaFoldDB" id="A0AAN9V538"/>
<feature type="domain" description="Peptidase S1" evidence="8">
    <location>
        <begin position="30"/>
        <end position="250"/>
    </location>
</feature>
<dbReference type="PROSITE" id="PS50240">
    <property type="entry name" value="TRYPSIN_DOM"/>
    <property type="match status" value="1"/>
</dbReference>
<dbReference type="PANTHER" id="PTHR24276:SF91">
    <property type="entry name" value="AT26814P-RELATED"/>
    <property type="match status" value="1"/>
</dbReference>
<dbReference type="InterPro" id="IPR001254">
    <property type="entry name" value="Trypsin_dom"/>
</dbReference>
<dbReference type="EMBL" id="JAZDUA010000745">
    <property type="protein sequence ID" value="KAK7789494.1"/>
    <property type="molecule type" value="Genomic_DNA"/>
</dbReference>
<evidence type="ECO:0000256" key="3">
    <source>
        <dbReference type="ARBA" id="ARBA00022801"/>
    </source>
</evidence>
<dbReference type="InterPro" id="IPR033116">
    <property type="entry name" value="TRYPSIN_SER"/>
</dbReference>
<dbReference type="FunFam" id="2.40.10.10:FF:000034">
    <property type="entry name" value="Eupolytin"/>
    <property type="match status" value="1"/>
</dbReference>
<protein>
    <recommendedName>
        <fullName evidence="8">Peptidase S1 domain-containing protein</fullName>
    </recommendedName>
</protein>
<evidence type="ECO:0000256" key="1">
    <source>
        <dbReference type="ARBA" id="ARBA00007664"/>
    </source>
</evidence>
<evidence type="ECO:0000256" key="6">
    <source>
        <dbReference type="RuleBase" id="RU363034"/>
    </source>
</evidence>
<evidence type="ECO:0000256" key="5">
    <source>
        <dbReference type="ARBA" id="ARBA00023157"/>
    </source>
</evidence>
<sequence length="251" mass="27055">MKLLFPLCVVCVALGPRFIKSRSFESQDRIVGGSETSITDFPYVASLQYRGKHACGGSIISENYVLTAAHCVHDSAETYTVRVGSTESGNGGTVCKVKKFIVHPKYDPETLFDYDIALVELKKSIEISPTSQTVDLPEEGRPVEVGEVGVVAGWGRLENDGKLPTKLQQVSVPVSDIVTCNSTYWKELTPRMFCAGEEGGRDACQGDSGGPFVINDTQIGIVSFGLECGSHPGVYTSVPVLRSWISKKAGV</sequence>
<evidence type="ECO:0000256" key="7">
    <source>
        <dbReference type="SAM" id="SignalP"/>
    </source>
</evidence>
<feature type="chain" id="PRO_5043002613" description="Peptidase S1 domain-containing protein" evidence="7">
    <location>
        <begin position="22"/>
        <end position="251"/>
    </location>
</feature>
<dbReference type="PRINTS" id="PR00722">
    <property type="entry name" value="CHYMOTRYPSIN"/>
</dbReference>
<keyword evidence="2 6" id="KW-0645">Protease</keyword>
<name>A0AAN9V538_9ORTH</name>
<evidence type="ECO:0000259" key="8">
    <source>
        <dbReference type="PROSITE" id="PS50240"/>
    </source>
</evidence>
<gene>
    <name evidence="9" type="ORF">R5R35_002797</name>
</gene>
<keyword evidence="5" id="KW-1015">Disulfide bond</keyword>
<evidence type="ECO:0000256" key="2">
    <source>
        <dbReference type="ARBA" id="ARBA00022670"/>
    </source>
</evidence>
<comment type="similarity">
    <text evidence="1">Belongs to the peptidase S1 family.</text>
</comment>
<dbReference type="InterPro" id="IPR018114">
    <property type="entry name" value="TRYPSIN_HIS"/>
</dbReference>
<dbReference type="InterPro" id="IPR009003">
    <property type="entry name" value="Peptidase_S1_PA"/>
</dbReference>
<dbReference type="Gene3D" id="2.40.10.10">
    <property type="entry name" value="Trypsin-like serine proteases"/>
    <property type="match status" value="1"/>
</dbReference>
<dbReference type="Proteomes" id="UP001378592">
    <property type="component" value="Unassembled WGS sequence"/>
</dbReference>
<proteinExistence type="inferred from homology"/>